<keyword evidence="2" id="KW-1185">Reference proteome</keyword>
<sequence>MKLKQKLALSLCTFYLISVIGVALSMHFCGGKLASVSVYTDRAACKYCMTEAKDKKDDGCCKNTKVDVKVKDSHQAESSLKLPKLFSLETFIPAKISDLFKPFFPEFLNKMENKAPPRSTSVAIHIFNCVFRN</sequence>
<evidence type="ECO:0000313" key="2">
    <source>
        <dbReference type="Proteomes" id="UP000762110"/>
    </source>
</evidence>
<protein>
    <submittedName>
        <fullName evidence="1">Uncharacterized protein</fullName>
    </submittedName>
</protein>
<dbReference type="EMBL" id="JABMKV010000002">
    <property type="protein sequence ID" value="NQX31461.1"/>
    <property type="molecule type" value="Genomic_DNA"/>
</dbReference>
<accession>A0ABX2DDU3</accession>
<dbReference type="InterPro" id="IPR058060">
    <property type="entry name" value="HYC_CC_PP"/>
</dbReference>
<proteinExistence type="predicted"/>
<reference evidence="1 2" key="1">
    <citation type="submission" date="2020-05" db="EMBL/GenBank/DDBJ databases">
        <title>Description of Pedobacter foliorum sp. nov.</title>
        <authorList>
            <person name="Qi S."/>
            <person name="Carlier A."/>
            <person name="Cnockaert M."/>
            <person name="Vandamme P."/>
        </authorList>
    </citation>
    <scope>NUCLEOTIDE SEQUENCE [LARGE SCALE GENOMIC DNA]</scope>
    <source>
        <strain evidence="1 2">LMG 31300</strain>
    </source>
</reference>
<evidence type="ECO:0000313" key="1">
    <source>
        <dbReference type="EMBL" id="NQX31461.1"/>
    </source>
</evidence>
<dbReference type="Pfam" id="PF26622">
    <property type="entry name" value="DUF8199"/>
    <property type="match status" value="1"/>
</dbReference>
<dbReference type="RefSeq" id="WP_173270598.1">
    <property type="nucleotide sequence ID" value="NZ_JABMKV010000002.1"/>
</dbReference>
<name>A0ABX2DDU3_9SPHI</name>
<dbReference type="InterPro" id="IPR058512">
    <property type="entry name" value="DUF8199"/>
</dbReference>
<gene>
    <name evidence="1" type="ORF">HQN85_06980</name>
</gene>
<organism evidence="1 2">
    <name type="scientific">Pedobacter boryungensis</name>
    <dbReference type="NCBI Taxonomy" id="869962"/>
    <lineage>
        <taxon>Bacteria</taxon>
        <taxon>Pseudomonadati</taxon>
        <taxon>Bacteroidota</taxon>
        <taxon>Sphingobacteriia</taxon>
        <taxon>Sphingobacteriales</taxon>
        <taxon>Sphingobacteriaceae</taxon>
        <taxon>Pedobacter</taxon>
    </lineage>
</organism>
<comment type="caution">
    <text evidence="1">The sequence shown here is derived from an EMBL/GenBank/DDBJ whole genome shotgun (WGS) entry which is preliminary data.</text>
</comment>
<dbReference type="NCBIfam" id="NF047658">
    <property type="entry name" value="HYC_CC_PP"/>
    <property type="match status" value="1"/>
</dbReference>
<dbReference type="Proteomes" id="UP000762110">
    <property type="component" value="Unassembled WGS sequence"/>
</dbReference>